<keyword evidence="8 15" id="KW-0378">Hydrolase</keyword>
<dbReference type="GO" id="GO:0009089">
    <property type="term" value="P:lysine biosynthetic process via diaminopimelate"/>
    <property type="evidence" value="ECO:0007669"/>
    <property type="project" value="UniProtKB-UniRule"/>
</dbReference>
<reference evidence="17 18" key="1">
    <citation type="submission" date="2020-08" db="EMBL/GenBank/DDBJ databases">
        <title>Genomic Encyclopedia of Type Strains, Phase III (KMG-III): the genomes of soil and plant-associated and newly described type strains.</title>
        <authorList>
            <person name="Whitman W."/>
        </authorList>
    </citation>
    <scope>NUCLEOTIDE SEQUENCE [LARGE SCALE GENOMIC DNA]</scope>
    <source>
        <strain evidence="17 18">CECT 8803</strain>
    </source>
</reference>
<keyword evidence="10 15" id="KW-0220">Diaminopimelate biosynthesis</keyword>
<dbReference type="NCBIfam" id="TIGR01246">
    <property type="entry name" value="dapE_proteo"/>
    <property type="match status" value="1"/>
</dbReference>
<dbReference type="InterPro" id="IPR005941">
    <property type="entry name" value="DapE_proteobac"/>
</dbReference>
<keyword evidence="9 15" id="KW-0862">Zinc</keyword>
<dbReference type="PROSITE" id="PS00759">
    <property type="entry name" value="ARGE_DAPE_CPG2_2"/>
    <property type="match status" value="1"/>
</dbReference>
<dbReference type="InterPro" id="IPR002933">
    <property type="entry name" value="Peptidase_M20"/>
</dbReference>
<evidence type="ECO:0000313" key="18">
    <source>
        <dbReference type="Proteomes" id="UP000581135"/>
    </source>
</evidence>
<dbReference type="InterPro" id="IPR001261">
    <property type="entry name" value="ArgE/DapE_CS"/>
</dbReference>
<organism evidence="17 18">
    <name type="scientific">Limibacillus halophilus</name>
    <dbReference type="NCBI Taxonomy" id="1579333"/>
    <lineage>
        <taxon>Bacteria</taxon>
        <taxon>Pseudomonadati</taxon>
        <taxon>Pseudomonadota</taxon>
        <taxon>Alphaproteobacteria</taxon>
        <taxon>Rhodospirillales</taxon>
        <taxon>Rhodovibrionaceae</taxon>
        <taxon>Limibacillus</taxon>
    </lineage>
</organism>
<dbReference type="Pfam" id="PF01546">
    <property type="entry name" value="Peptidase_M20"/>
    <property type="match status" value="1"/>
</dbReference>
<dbReference type="GO" id="GO:0009014">
    <property type="term" value="F:succinyl-diaminopimelate desuccinylase activity"/>
    <property type="evidence" value="ECO:0007669"/>
    <property type="project" value="UniProtKB-UniRule"/>
</dbReference>
<dbReference type="AlphaFoldDB" id="A0A839SWF3"/>
<protein>
    <recommendedName>
        <fullName evidence="5 15">Succinyl-diaminopimelate desuccinylase</fullName>
        <shortName evidence="15">SDAP desuccinylase</shortName>
        <ecNumber evidence="4 15">3.5.1.18</ecNumber>
    </recommendedName>
    <alternativeName>
        <fullName evidence="13 15">N-succinyl-LL-2,6-diaminoheptanedioate amidohydrolase</fullName>
    </alternativeName>
</protein>
<evidence type="ECO:0000259" key="16">
    <source>
        <dbReference type="Pfam" id="PF07687"/>
    </source>
</evidence>
<dbReference type="EMBL" id="JACHXA010000009">
    <property type="protein sequence ID" value="MBB3066628.1"/>
    <property type="molecule type" value="Genomic_DNA"/>
</dbReference>
<keyword evidence="11 15" id="KW-0457">Lysine biosynthesis</keyword>
<keyword evidence="6 15" id="KW-0028">Amino-acid biosynthesis</keyword>
<dbReference type="PANTHER" id="PTHR43808:SF31">
    <property type="entry name" value="N-ACETYL-L-CITRULLINE DEACETYLASE"/>
    <property type="match status" value="1"/>
</dbReference>
<comment type="catalytic activity">
    <reaction evidence="14 15">
        <text>N-succinyl-(2S,6S)-2,6-diaminopimelate + H2O = (2S,6S)-2,6-diaminopimelate + succinate</text>
        <dbReference type="Rhea" id="RHEA:22608"/>
        <dbReference type="ChEBI" id="CHEBI:15377"/>
        <dbReference type="ChEBI" id="CHEBI:30031"/>
        <dbReference type="ChEBI" id="CHEBI:57609"/>
        <dbReference type="ChEBI" id="CHEBI:58087"/>
        <dbReference type="EC" id="3.5.1.18"/>
    </reaction>
</comment>
<evidence type="ECO:0000256" key="11">
    <source>
        <dbReference type="ARBA" id="ARBA00023154"/>
    </source>
</evidence>
<dbReference type="InterPro" id="IPR036264">
    <property type="entry name" value="Bact_exopeptidase_dim_dom"/>
</dbReference>
<dbReference type="EC" id="3.5.1.18" evidence="4 15"/>
<accession>A0A839SWF3</accession>
<dbReference type="NCBIfam" id="NF009557">
    <property type="entry name" value="PRK13009.1"/>
    <property type="match status" value="1"/>
</dbReference>
<dbReference type="InterPro" id="IPR011650">
    <property type="entry name" value="Peptidase_M20_dimer"/>
</dbReference>
<feature type="binding site" evidence="15">
    <location>
        <position position="72"/>
    </location>
    <ligand>
        <name>Zn(2+)</name>
        <dbReference type="ChEBI" id="CHEBI:29105"/>
        <label>1</label>
    </ligand>
</feature>
<evidence type="ECO:0000256" key="1">
    <source>
        <dbReference type="ARBA" id="ARBA00005130"/>
    </source>
</evidence>
<feature type="binding site" evidence="15">
    <location>
        <position position="169"/>
    </location>
    <ligand>
        <name>Zn(2+)</name>
        <dbReference type="ChEBI" id="CHEBI:29105"/>
        <label>1</label>
    </ligand>
</feature>
<dbReference type="Gene3D" id="3.40.630.10">
    <property type="entry name" value="Zn peptidases"/>
    <property type="match status" value="2"/>
</dbReference>
<dbReference type="Proteomes" id="UP000581135">
    <property type="component" value="Unassembled WGS sequence"/>
</dbReference>
<feature type="binding site" evidence="15">
    <location>
        <position position="105"/>
    </location>
    <ligand>
        <name>Zn(2+)</name>
        <dbReference type="ChEBI" id="CHEBI:29105"/>
        <label>1</label>
    </ligand>
</feature>
<dbReference type="SUPFAM" id="SSF53187">
    <property type="entry name" value="Zn-dependent exopeptidases"/>
    <property type="match status" value="1"/>
</dbReference>
<dbReference type="GO" id="GO:0006526">
    <property type="term" value="P:L-arginine biosynthetic process"/>
    <property type="evidence" value="ECO:0007669"/>
    <property type="project" value="TreeGrafter"/>
</dbReference>
<evidence type="ECO:0000313" key="17">
    <source>
        <dbReference type="EMBL" id="MBB3066628.1"/>
    </source>
</evidence>
<evidence type="ECO:0000256" key="6">
    <source>
        <dbReference type="ARBA" id="ARBA00022605"/>
    </source>
</evidence>
<dbReference type="SUPFAM" id="SSF55031">
    <property type="entry name" value="Bacterial exopeptidase dimerisation domain"/>
    <property type="match status" value="1"/>
</dbReference>
<dbReference type="CDD" id="cd03891">
    <property type="entry name" value="M20_DapE_proteobac"/>
    <property type="match status" value="1"/>
</dbReference>
<dbReference type="GO" id="GO:0008270">
    <property type="term" value="F:zinc ion binding"/>
    <property type="evidence" value="ECO:0007669"/>
    <property type="project" value="UniProtKB-UniRule"/>
</dbReference>
<evidence type="ECO:0000256" key="10">
    <source>
        <dbReference type="ARBA" id="ARBA00022915"/>
    </source>
</evidence>
<dbReference type="InterPro" id="IPR050072">
    <property type="entry name" value="Peptidase_M20A"/>
</dbReference>
<feature type="binding site" evidence="15">
    <location>
        <position position="354"/>
    </location>
    <ligand>
        <name>Zn(2+)</name>
        <dbReference type="ChEBI" id="CHEBI:29105"/>
        <label>2</label>
    </ligand>
</feature>
<dbReference type="Pfam" id="PF07687">
    <property type="entry name" value="M20_dimer"/>
    <property type="match status" value="1"/>
</dbReference>
<comment type="caution">
    <text evidence="17">The sequence shown here is derived from an EMBL/GenBank/DDBJ whole genome shotgun (WGS) entry which is preliminary data.</text>
</comment>
<feature type="active site" evidence="15">
    <location>
        <position position="74"/>
    </location>
</feature>
<evidence type="ECO:0000256" key="13">
    <source>
        <dbReference type="ARBA" id="ARBA00031891"/>
    </source>
</evidence>
<feature type="binding site" evidence="15">
    <location>
        <position position="141"/>
    </location>
    <ligand>
        <name>Zn(2+)</name>
        <dbReference type="ChEBI" id="CHEBI:29105"/>
        <label>2</label>
    </ligand>
</feature>
<dbReference type="GO" id="GO:0019877">
    <property type="term" value="P:diaminopimelate biosynthetic process"/>
    <property type="evidence" value="ECO:0007669"/>
    <property type="project" value="UniProtKB-UniRule"/>
</dbReference>
<comment type="subunit">
    <text evidence="3 15">Homodimer.</text>
</comment>
<comment type="cofactor">
    <cofactor evidence="15">
        <name>Zn(2+)</name>
        <dbReference type="ChEBI" id="CHEBI:29105"/>
    </cofactor>
    <cofactor evidence="15">
        <name>Co(2+)</name>
        <dbReference type="ChEBI" id="CHEBI:48828"/>
    </cofactor>
    <text evidence="15">Binds 2 Zn(2+) or Co(2+) ions per subunit.</text>
</comment>
<comment type="pathway">
    <text evidence="1 15">Amino-acid biosynthesis; L-lysine biosynthesis via DAP pathway; LL-2,6-diaminopimelate from (S)-tetrahydrodipicolinate (succinylase route): step 3/3.</text>
</comment>
<evidence type="ECO:0000256" key="5">
    <source>
        <dbReference type="ARBA" id="ARBA00022391"/>
    </source>
</evidence>
<dbReference type="PANTHER" id="PTHR43808">
    <property type="entry name" value="ACETYLORNITHINE DEACETYLASE"/>
    <property type="match status" value="1"/>
</dbReference>
<dbReference type="UniPathway" id="UPA00034">
    <property type="reaction ID" value="UER00021"/>
</dbReference>
<comment type="similarity">
    <text evidence="2 15">Belongs to the peptidase M20A family. DapE subfamily.</text>
</comment>
<proteinExistence type="inferred from homology"/>
<dbReference type="GO" id="GO:0008777">
    <property type="term" value="F:acetylornithine deacetylase activity"/>
    <property type="evidence" value="ECO:0007669"/>
    <property type="project" value="TreeGrafter"/>
</dbReference>
<evidence type="ECO:0000256" key="4">
    <source>
        <dbReference type="ARBA" id="ARBA00011921"/>
    </source>
</evidence>
<evidence type="ECO:0000256" key="8">
    <source>
        <dbReference type="ARBA" id="ARBA00022801"/>
    </source>
</evidence>
<evidence type="ECO:0000256" key="12">
    <source>
        <dbReference type="ARBA" id="ARBA00023285"/>
    </source>
</evidence>
<comment type="function">
    <text evidence="15">Catalyzes the hydrolysis of N-succinyl-L,L-diaminopimelic acid (SDAP), forming succinate and LL-2,6-diaminopimelate (DAP), an intermediate involved in the bacterial biosynthesis of lysine and meso-diaminopimelic acid, an essential component of bacterial cell walls.</text>
</comment>
<evidence type="ECO:0000256" key="2">
    <source>
        <dbReference type="ARBA" id="ARBA00006746"/>
    </source>
</evidence>
<evidence type="ECO:0000256" key="3">
    <source>
        <dbReference type="ARBA" id="ARBA00011738"/>
    </source>
</evidence>
<keyword evidence="7 15" id="KW-0479">Metal-binding</keyword>
<dbReference type="HAMAP" id="MF_01690">
    <property type="entry name" value="DapE"/>
    <property type="match status" value="1"/>
</dbReference>
<evidence type="ECO:0000256" key="9">
    <source>
        <dbReference type="ARBA" id="ARBA00022833"/>
    </source>
</evidence>
<feature type="domain" description="Peptidase M20 dimerisation" evidence="16">
    <location>
        <begin position="182"/>
        <end position="289"/>
    </location>
</feature>
<keyword evidence="12 15" id="KW-0170">Cobalt</keyword>
<evidence type="ECO:0000256" key="7">
    <source>
        <dbReference type="ARBA" id="ARBA00022723"/>
    </source>
</evidence>
<keyword evidence="18" id="KW-1185">Reference proteome</keyword>
<dbReference type="RefSeq" id="WP_183417453.1">
    <property type="nucleotide sequence ID" value="NZ_JACHXA010000009.1"/>
</dbReference>
<feature type="binding site" evidence="15">
    <location>
        <position position="105"/>
    </location>
    <ligand>
        <name>Zn(2+)</name>
        <dbReference type="ChEBI" id="CHEBI:29105"/>
        <label>2</label>
    </ligand>
</feature>
<evidence type="ECO:0000256" key="15">
    <source>
        <dbReference type="HAMAP-Rule" id="MF_01690"/>
    </source>
</evidence>
<name>A0A839SWF3_9PROT</name>
<sequence length="382" mass="40877">MSLDVIEFCRDLVRCPSVTPDEGGALDLLQRTLEGLGFNCQRLPFEEPGYPPVDNLYARLGTKAPVFCYAGHTDVVPVGDRAAWSVDPFAAEVVGENLIGRGTVDMKGSIAAFVAATADYLDQQGGVPKGSIAFLITGDEEAEAVNGTVKMLSWLAERGEQLDHCLVGEPTSDQKLGDMVKIGRRGSLNGKLVVRGIQGHTAYPQLADNPAHHLVAMLANLTTDALDDGSAHFPPSSLQVTTIDIGNPATNVIPAVARAGFNVRFNDLYSGITVEQWIRERLNRVGRPYELEISVSGESFLTPPGSLSTLVSNAVQAELGAAPELGTTGGTSDARFIKDACPVVEFGLRNATAHKVDEQVPLAELQALTNIYRRILEGYFTS</sequence>
<feature type="active site" description="Proton acceptor" evidence="15">
    <location>
        <position position="140"/>
    </location>
</feature>
<dbReference type="GO" id="GO:0050897">
    <property type="term" value="F:cobalt ion binding"/>
    <property type="evidence" value="ECO:0007669"/>
    <property type="project" value="UniProtKB-UniRule"/>
</dbReference>
<evidence type="ECO:0000256" key="14">
    <source>
        <dbReference type="ARBA" id="ARBA00051301"/>
    </source>
</evidence>
<gene>
    <name evidence="15" type="primary">dapE</name>
    <name evidence="17" type="ORF">FHR98_002936</name>
</gene>